<dbReference type="RefSeq" id="WP_078716516.1">
    <property type="nucleotide sequence ID" value="NZ_FUYC01000003.1"/>
</dbReference>
<reference evidence="17 18" key="1">
    <citation type="submission" date="2017-02" db="EMBL/GenBank/DDBJ databases">
        <authorList>
            <person name="Peterson S.W."/>
        </authorList>
    </citation>
    <scope>NUCLEOTIDE SEQUENCE [LARGE SCALE GENOMIC DNA]</scope>
    <source>
        <strain evidence="17 18">DSM 16080</strain>
    </source>
</reference>
<dbReference type="Pfam" id="PF00905">
    <property type="entry name" value="Transpeptidase"/>
    <property type="match status" value="1"/>
</dbReference>
<feature type="region of interest" description="Disordered" evidence="12">
    <location>
        <begin position="245"/>
        <end position="266"/>
    </location>
</feature>
<feature type="domain" description="Glycosyl transferase family 51" evidence="15">
    <location>
        <begin position="69"/>
        <end position="242"/>
    </location>
</feature>
<dbReference type="GO" id="GO:0008955">
    <property type="term" value="F:peptidoglycan glycosyltransferase activity"/>
    <property type="evidence" value="ECO:0007669"/>
    <property type="project" value="UniProtKB-EC"/>
</dbReference>
<dbReference type="EMBL" id="FUYC01000003">
    <property type="protein sequence ID" value="SKA77053.1"/>
    <property type="molecule type" value="Genomic_DNA"/>
</dbReference>
<dbReference type="GO" id="GO:0006508">
    <property type="term" value="P:proteolysis"/>
    <property type="evidence" value="ECO:0007669"/>
    <property type="project" value="UniProtKB-KW"/>
</dbReference>
<dbReference type="EC" id="2.4.99.28" evidence="10"/>
<dbReference type="InterPro" id="IPR001264">
    <property type="entry name" value="Glyco_trans_51"/>
</dbReference>
<keyword evidence="7" id="KW-0808">Transferase</keyword>
<dbReference type="Gene3D" id="3.40.710.10">
    <property type="entry name" value="DD-peptidase/beta-lactamase superfamily"/>
    <property type="match status" value="1"/>
</dbReference>
<feature type="domain" description="Penicillin-binding protein transpeptidase" evidence="14">
    <location>
        <begin position="318"/>
        <end position="546"/>
    </location>
</feature>
<keyword evidence="5" id="KW-0645">Protease</keyword>
<keyword evidence="13" id="KW-0472">Membrane</keyword>
<evidence type="ECO:0000259" key="14">
    <source>
        <dbReference type="Pfam" id="PF00905"/>
    </source>
</evidence>
<evidence type="ECO:0000256" key="13">
    <source>
        <dbReference type="SAM" id="Phobius"/>
    </source>
</evidence>
<dbReference type="GO" id="GO:0009252">
    <property type="term" value="P:peptidoglycan biosynthetic process"/>
    <property type="evidence" value="ECO:0007669"/>
    <property type="project" value="UniProtKB-UniPathway"/>
</dbReference>
<feature type="domain" description="Penicillin-binding C-terminal" evidence="16">
    <location>
        <begin position="697"/>
        <end position="781"/>
    </location>
</feature>
<accession>A0A1T4WI93</accession>
<dbReference type="InterPro" id="IPR023346">
    <property type="entry name" value="Lysozyme-like_dom_sf"/>
</dbReference>
<protein>
    <recommendedName>
        <fullName evidence="10">peptidoglycan glycosyltransferase</fullName>
        <ecNumber evidence="10">2.4.99.28</ecNumber>
    </recommendedName>
</protein>
<dbReference type="InterPro" id="IPR012338">
    <property type="entry name" value="Beta-lactam/transpept-like"/>
</dbReference>
<dbReference type="OrthoDB" id="9766909at2"/>
<evidence type="ECO:0000259" key="15">
    <source>
        <dbReference type="Pfam" id="PF00912"/>
    </source>
</evidence>
<dbReference type="UniPathway" id="UPA00219"/>
<evidence type="ECO:0000256" key="10">
    <source>
        <dbReference type="ARBA" id="ARBA00044770"/>
    </source>
</evidence>
<dbReference type="InterPro" id="IPR011815">
    <property type="entry name" value="PBP_1c"/>
</dbReference>
<evidence type="ECO:0000259" key="16">
    <source>
        <dbReference type="Pfam" id="PF06832"/>
    </source>
</evidence>
<dbReference type="GO" id="GO:0030288">
    <property type="term" value="C:outer membrane-bounded periplasmic space"/>
    <property type="evidence" value="ECO:0007669"/>
    <property type="project" value="TreeGrafter"/>
</dbReference>
<dbReference type="Proteomes" id="UP000190027">
    <property type="component" value="Unassembled WGS sequence"/>
</dbReference>
<dbReference type="Gene3D" id="1.10.3810.10">
    <property type="entry name" value="Biosynthetic peptidoglycan transglycosylase-like"/>
    <property type="match status" value="1"/>
</dbReference>
<evidence type="ECO:0000256" key="11">
    <source>
        <dbReference type="ARBA" id="ARBA00049902"/>
    </source>
</evidence>
<gene>
    <name evidence="17" type="ORF">SAMN02745704_00930</name>
</gene>
<dbReference type="GO" id="GO:0004180">
    <property type="term" value="F:carboxypeptidase activity"/>
    <property type="evidence" value="ECO:0007669"/>
    <property type="project" value="UniProtKB-KW"/>
</dbReference>
<dbReference type="InterPro" id="IPR001460">
    <property type="entry name" value="PCN-bd_Tpept"/>
</dbReference>
<keyword evidence="13" id="KW-0812">Transmembrane</keyword>
<organism evidence="17 18">
    <name type="scientific">Paucidesulfovibrio gracilis DSM 16080</name>
    <dbReference type="NCBI Taxonomy" id="1121449"/>
    <lineage>
        <taxon>Bacteria</taxon>
        <taxon>Pseudomonadati</taxon>
        <taxon>Thermodesulfobacteriota</taxon>
        <taxon>Desulfovibrionia</taxon>
        <taxon>Desulfovibrionales</taxon>
        <taxon>Desulfovibrionaceae</taxon>
        <taxon>Paucidesulfovibrio</taxon>
    </lineage>
</organism>
<dbReference type="PANTHER" id="PTHR32282">
    <property type="entry name" value="BINDING PROTEIN TRANSPEPTIDASE, PUTATIVE-RELATED"/>
    <property type="match status" value="1"/>
</dbReference>
<dbReference type="InterPro" id="IPR036950">
    <property type="entry name" value="PBP_transglycosylase"/>
</dbReference>
<evidence type="ECO:0000256" key="8">
    <source>
        <dbReference type="ARBA" id="ARBA00022801"/>
    </source>
</evidence>
<comment type="similarity">
    <text evidence="2">In the C-terminal section; belongs to the transpeptidase family.</text>
</comment>
<dbReference type="SUPFAM" id="SSF53955">
    <property type="entry name" value="Lysozyme-like"/>
    <property type="match status" value="1"/>
</dbReference>
<dbReference type="SUPFAM" id="SSF56601">
    <property type="entry name" value="beta-lactamase/transpeptidase-like"/>
    <property type="match status" value="1"/>
</dbReference>
<keyword evidence="8" id="KW-0378">Hydrolase</keyword>
<evidence type="ECO:0000256" key="4">
    <source>
        <dbReference type="ARBA" id="ARBA00022645"/>
    </source>
</evidence>
<comment type="catalytic activity">
    <reaction evidence="11">
        <text>[GlcNAc-(1-&gt;4)-Mur2Ac(oyl-L-Ala-gamma-D-Glu-L-Lys-D-Ala-D-Ala)](n)-di-trans,octa-cis-undecaprenyl diphosphate + beta-D-GlcNAc-(1-&gt;4)-Mur2Ac(oyl-L-Ala-gamma-D-Glu-L-Lys-D-Ala-D-Ala)-di-trans,octa-cis-undecaprenyl diphosphate = [GlcNAc-(1-&gt;4)-Mur2Ac(oyl-L-Ala-gamma-D-Glu-L-Lys-D-Ala-D-Ala)](n+1)-di-trans,octa-cis-undecaprenyl diphosphate + di-trans,octa-cis-undecaprenyl diphosphate + H(+)</text>
        <dbReference type="Rhea" id="RHEA:23708"/>
        <dbReference type="Rhea" id="RHEA-COMP:9602"/>
        <dbReference type="Rhea" id="RHEA-COMP:9603"/>
        <dbReference type="ChEBI" id="CHEBI:15378"/>
        <dbReference type="ChEBI" id="CHEBI:58405"/>
        <dbReference type="ChEBI" id="CHEBI:60033"/>
        <dbReference type="ChEBI" id="CHEBI:78435"/>
        <dbReference type="EC" id="2.4.99.28"/>
    </reaction>
</comment>
<dbReference type="AlphaFoldDB" id="A0A1T4WI93"/>
<dbReference type="NCBIfam" id="TIGR02073">
    <property type="entry name" value="PBP_1c"/>
    <property type="match status" value="1"/>
</dbReference>
<keyword evidence="6" id="KW-0328">Glycosyltransferase</keyword>
<keyword evidence="13" id="KW-1133">Transmembrane helix</keyword>
<evidence type="ECO:0000256" key="9">
    <source>
        <dbReference type="ARBA" id="ARBA00023268"/>
    </source>
</evidence>
<evidence type="ECO:0000256" key="7">
    <source>
        <dbReference type="ARBA" id="ARBA00022679"/>
    </source>
</evidence>
<comment type="similarity">
    <text evidence="3">In the N-terminal section; belongs to the glycosyltransferase 51 family.</text>
</comment>
<evidence type="ECO:0000256" key="12">
    <source>
        <dbReference type="SAM" id="MobiDB-lite"/>
    </source>
</evidence>
<evidence type="ECO:0000256" key="2">
    <source>
        <dbReference type="ARBA" id="ARBA00007090"/>
    </source>
</evidence>
<sequence>MRLIRRAFGIGSRSGPIPKALHRLALAGISTLLCAWLIFLALNTIFPFPEAALHRPPARLVQDRDGNTLRAFLALDGQWRFPVTLEEVSPIMVQTLLRSEDQWFHFHPGVNPLAILRAVKDNLLTGRVVSGGSTIAMQVARLAEPRPRTLRSKLIEAFRALQLRWNHTSEEVLEFWLNMAPFGGNIVGVGAASRFYFDKTPDRLSQGEAALLTALPRAPNTYNPVRRPDAALNVRSRVLQRLTNDFPEKQREKARREPLPTRLTPLPMHAPHFARAALSHISGSQLRTSLDLHAQQLAEEVVRSHTSGLREQGLESLAVVALDSATREIRAMVGSPAFFDDEHSGQINGTLILRSPGSTLKPFLFAQAMDMGLTFPEALLLDIPTDYSGYAPENYDGAFRGAVTARYALSHSLNVPAVRLLARVGLDNFLALLRSGGLSGLNQPSSHYGLPLVLGGGEVSLLDLVNLYATLAQGGTHESVRFAPIAKRKKGKRLFSREACHLVTSMLAEVERPDMPGTWALTASAPEVAWKTGTSFGHRDAWAVGYSGRYTIGVWVGNLDGHATKGISGATHAGPVLFDLFRRLEDSAATLPEFAPLELSEVELCARSRKLPRTECRRITATILPGRTILEPDDWNVRIFIDDATGLRLDGGCLAGRDYHSKIITQYPPALAAWRIETGLDVPQMPSLHPDCAIRPDAGSLRIVSPDPGTPYHLRPDTPSRYQRIPLAADAPPDSGKLYWFLDGTLIGTTDQEQPFFLDPPATGKHKIAVQDDQGRWDSLHFTVE</sequence>
<comment type="pathway">
    <text evidence="1">Cell wall biogenesis; peptidoglycan biosynthesis.</text>
</comment>
<evidence type="ECO:0000256" key="5">
    <source>
        <dbReference type="ARBA" id="ARBA00022670"/>
    </source>
</evidence>
<proteinExistence type="inferred from homology"/>
<dbReference type="GO" id="GO:0008658">
    <property type="term" value="F:penicillin binding"/>
    <property type="evidence" value="ECO:0007669"/>
    <property type="project" value="InterPro"/>
</dbReference>
<name>A0A1T4WI93_9BACT</name>
<dbReference type="InterPro" id="IPR009647">
    <property type="entry name" value="PBP_C"/>
</dbReference>
<evidence type="ECO:0000313" key="18">
    <source>
        <dbReference type="Proteomes" id="UP000190027"/>
    </source>
</evidence>
<evidence type="ECO:0000256" key="6">
    <source>
        <dbReference type="ARBA" id="ARBA00022676"/>
    </source>
</evidence>
<feature type="compositionally biased region" description="Basic and acidic residues" evidence="12">
    <location>
        <begin position="246"/>
        <end position="259"/>
    </location>
</feature>
<keyword evidence="18" id="KW-1185">Reference proteome</keyword>
<dbReference type="Pfam" id="PF06832">
    <property type="entry name" value="BiPBP_C"/>
    <property type="match status" value="1"/>
</dbReference>
<evidence type="ECO:0000256" key="3">
    <source>
        <dbReference type="ARBA" id="ARBA00007739"/>
    </source>
</evidence>
<keyword evidence="9" id="KW-0511">Multifunctional enzyme</keyword>
<feature type="transmembrane region" description="Helical" evidence="13">
    <location>
        <begin position="21"/>
        <end position="42"/>
    </location>
</feature>
<evidence type="ECO:0000313" key="17">
    <source>
        <dbReference type="EMBL" id="SKA77053.1"/>
    </source>
</evidence>
<dbReference type="STRING" id="1121449.SAMN02745704_00930"/>
<dbReference type="InterPro" id="IPR050396">
    <property type="entry name" value="Glycosyltr_51/Transpeptidase"/>
</dbReference>
<dbReference type="PANTHER" id="PTHR32282:SF15">
    <property type="entry name" value="PENICILLIN-BINDING PROTEIN 1C"/>
    <property type="match status" value="1"/>
</dbReference>
<keyword evidence="4" id="KW-0121">Carboxypeptidase</keyword>
<dbReference type="Pfam" id="PF00912">
    <property type="entry name" value="Transgly"/>
    <property type="match status" value="1"/>
</dbReference>
<evidence type="ECO:0000256" key="1">
    <source>
        <dbReference type="ARBA" id="ARBA00004752"/>
    </source>
</evidence>